<feature type="compositionally biased region" description="Polar residues" evidence="2">
    <location>
        <begin position="514"/>
        <end position="529"/>
    </location>
</feature>
<evidence type="ECO:0000256" key="1">
    <source>
        <dbReference type="SAM" id="Coils"/>
    </source>
</evidence>
<evidence type="ECO:0000256" key="2">
    <source>
        <dbReference type="SAM" id="MobiDB-lite"/>
    </source>
</evidence>
<feature type="coiled-coil region" evidence="1">
    <location>
        <begin position="203"/>
        <end position="272"/>
    </location>
</feature>
<dbReference type="GO" id="GO:0031252">
    <property type="term" value="C:cell leading edge"/>
    <property type="evidence" value="ECO:0007669"/>
    <property type="project" value="TreeGrafter"/>
</dbReference>
<feature type="region of interest" description="Disordered" evidence="2">
    <location>
        <begin position="512"/>
        <end position="542"/>
    </location>
</feature>
<dbReference type="GO" id="GO:0048812">
    <property type="term" value="P:neuron projection morphogenesis"/>
    <property type="evidence" value="ECO:0007669"/>
    <property type="project" value="TreeGrafter"/>
</dbReference>
<dbReference type="InterPro" id="IPR024849">
    <property type="entry name" value="Shootin-1"/>
</dbReference>
<feature type="chain" id="PRO_5043506653" evidence="3">
    <location>
        <begin position="24"/>
        <end position="564"/>
    </location>
</feature>
<feature type="region of interest" description="Disordered" evidence="2">
    <location>
        <begin position="421"/>
        <end position="500"/>
    </location>
</feature>
<keyword evidence="6" id="KW-1185">Reference proteome</keyword>
<dbReference type="GO" id="GO:0005737">
    <property type="term" value="C:cytoplasm"/>
    <property type="evidence" value="ECO:0007669"/>
    <property type="project" value="TreeGrafter"/>
</dbReference>
<keyword evidence="1" id="KW-0175">Coiled coil</keyword>
<dbReference type="GO" id="GO:0003779">
    <property type="term" value="F:actin binding"/>
    <property type="evidence" value="ECO:0007669"/>
    <property type="project" value="InterPro"/>
</dbReference>
<feature type="compositionally biased region" description="Basic and acidic residues" evidence="2">
    <location>
        <begin position="460"/>
        <end position="471"/>
    </location>
</feature>
<evidence type="ECO:0000259" key="4">
    <source>
        <dbReference type="PROSITE" id="PS51082"/>
    </source>
</evidence>
<accession>A0AAV4SYE5</accession>
<dbReference type="GO" id="GO:2001224">
    <property type="term" value="P:positive regulation of neuron migration"/>
    <property type="evidence" value="ECO:0007669"/>
    <property type="project" value="TreeGrafter"/>
</dbReference>
<evidence type="ECO:0000313" key="5">
    <source>
        <dbReference type="EMBL" id="GIY39463.1"/>
    </source>
</evidence>
<feature type="domain" description="WH2" evidence="4">
    <location>
        <begin position="410"/>
        <end position="428"/>
    </location>
</feature>
<keyword evidence="3" id="KW-0732">Signal</keyword>
<comment type="caution">
    <text evidence="5">The sequence shown here is derived from an EMBL/GenBank/DDBJ whole genome shotgun (WGS) entry which is preliminary data.</text>
</comment>
<dbReference type="InterPro" id="IPR003124">
    <property type="entry name" value="WH2_dom"/>
</dbReference>
<organism evidence="5 6">
    <name type="scientific">Caerostris darwini</name>
    <dbReference type="NCBI Taxonomy" id="1538125"/>
    <lineage>
        <taxon>Eukaryota</taxon>
        <taxon>Metazoa</taxon>
        <taxon>Ecdysozoa</taxon>
        <taxon>Arthropoda</taxon>
        <taxon>Chelicerata</taxon>
        <taxon>Arachnida</taxon>
        <taxon>Araneae</taxon>
        <taxon>Araneomorphae</taxon>
        <taxon>Entelegynae</taxon>
        <taxon>Araneoidea</taxon>
        <taxon>Araneidae</taxon>
        <taxon>Caerostris</taxon>
    </lineage>
</organism>
<dbReference type="PANTHER" id="PTHR46606">
    <property type="entry name" value="SHOOTIN-1"/>
    <property type="match status" value="1"/>
</dbReference>
<dbReference type="PANTHER" id="PTHR46606:SF5">
    <property type="entry name" value="SHOOTIN-1"/>
    <property type="match status" value="1"/>
</dbReference>
<gene>
    <name evidence="5" type="primary">AVEN_198190_2</name>
    <name evidence="5" type="ORF">CDAR_538682</name>
</gene>
<dbReference type="GO" id="GO:0044295">
    <property type="term" value="C:axonal growth cone"/>
    <property type="evidence" value="ECO:0007669"/>
    <property type="project" value="TreeGrafter"/>
</dbReference>
<feature type="coiled-coil region" evidence="1">
    <location>
        <begin position="82"/>
        <end position="123"/>
    </location>
</feature>
<feature type="coiled-coil region" evidence="1">
    <location>
        <begin position="301"/>
        <end position="349"/>
    </location>
</feature>
<protein>
    <submittedName>
        <fullName evidence="5">Shootin-1</fullName>
    </submittedName>
</protein>
<feature type="compositionally biased region" description="Basic and acidic residues" evidence="2">
    <location>
        <begin position="479"/>
        <end position="494"/>
    </location>
</feature>
<dbReference type="EMBL" id="BPLQ01008818">
    <property type="protein sequence ID" value="GIY39463.1"/>
    <property type="molecule type" value="Genomic_DNA"/>
</dbReference>
<proteinExistence type="predicted"/>
<sequence length="564" mass="64450">MPISSHCHLQIFLFTSFAVLAQGQFFLNKESNDLLKKGVVCLLTYISHTLGEIMEKKPFKKSSFKEQECSYREQYNILDEKYSKIKDILKQVLKELKEIKIEKQHLTEEYEKLATEVKEKDALLERMQSVSEAVIDEYNALKLKCDLEAEAATNAIKRATKYFKENQKLKRNTLHENQSSDMPEESDEILCQEYGVDENISELDVLNKLSSELRTEISNLKVQLDKEIEKQNSLKEDFEIAKILYEQEMKDHNSTRQKLESLELLVNNSRDEAKFENQPKNLKDKSAEIFYPEVSDHTEKYNNVVVKLELAEEQVSNYKHQNNILLSKVQELECQIQKLNNEVSASDLLPIPPPPPPPPLPPPSFNPIKKNKEKEMLTPLLQSLITFIHAGKKSAKTLKKEIAENPQQKAMSEMMDAIKKGNIQLKPTPKATSLTPKKGEETALSEMKNILGTLKKKNKSHLDMKHDDGMKNSEMSSSPERDSPEHSSQEKSENFDVNSDVDDELKKLLRKQSIKISSNDVTDNATVNSGIPVHESVSSNENELVECAISENRRSSSENETVII</sequence>
<dbReference type="PROSITE" id="PS51082">
    <property type="entry name" value="WH2"/>
    <property type="match status" value="1"/>
</dbReference>
<feature type="signal peptide" evidence="3">
    <location>
        <begin position="1"/>
        <end position="23"/>
    </location>
</feature>
<evidence type="ECO:0000313" key="6">
    <source>
        <dbReference type="Proteomes" id="UP001054837"/>
    </source>
</evidence>
<dbReference type="AlphaFoldDB" id="A0AAV4SYE5"/>
<reference evidence="5 6" key="1">
    <citation type="submission" date="2021-06" db="EMBL/GenBank/DDBJ databases">
        <title>Caerostris darwini draft genome.</title>
        <authorList>
            <person name="Kono N."/>
            <person name="Arakawa K."/>
        </authorList>
    </citation>
    <scope>NUCLEOTIDE SEQUENCE [LARGE SCALE GENOMIC DNA]</scope>
</reference>
<name>A0AAV4SYE5_9ARAC</name>
<evidence type="ECO:0000256" key="3">
    <source>
        <dbReference type="SAM" id="SignalP"/>
    </source>
</evidence>
<dbReference type="Proteomes" id="UP001054837">
    <property type="component" value="Unassembled WGS sequence"/>
</dbReference>